<evidence type="ECO:0000313" key="3">
    <source>
        <dbReference type="Proteomes" id="UP000182661"/>
    </source>
</evidence>
<accession>A0A657LNB1</accession>
<evidence type="ECO:0000313" key="2">
    <source>
        <dbReference type="EMBL" id="OJF91288.1"/>
    </source>
</evidence>
<sequence length="73" mass="7707">MSDSGIEARATDGPRTSGLNHRAGDQMDHVIGWPRHNARLDDRAGEAGIAHVFGDLKTEAVSAASGCVFISVF</sequence>
<proteinExistence type="predicted"/>
<dbReference type="AlphaFoldDB" id="A0A657LNB1"/>
<dbReference type="Proteomes" id="UP000182661">
    <property type="component" value="Unassembled WGS sequence"/>
</dbReference>
<protein>
    <submittedName>
        <fullName evidence="2">Uncharacterized protein</fullName>
    </submittedName>
</protein>
<name>A0A657LNB1_9HYPH</name>
<dbReference type="EMBL" id="LSRP01000129">
    <property type="protein sequence ID" value="OJF91288.1"/>
    <property type="molecule type" value="Genomic_DNA"/>
</dbReference>
<organism evidence="2 3">
    <name type="scientific">Pararhizobium antarcticum</name>
    <dbReference type="NCBI Taxonomy" id="1798805"/>
    <lineage>
        <taxon>Bacteria</taxon>
        <taxon>Pseudomonadati</taxon>
        <taxon>Pseudomonadota</taxon>
        <taxon>Alphaproteobacteria</taxon>
        <taxon>Hyphomicrobiales</taxon>
        <taxon>Rhizobiaceae</taxon>
        <taxon>Rhizobium/Agrobacterium group</taxon>
        <taxon>Pararhizobium</taxon>
    </lineage>
</organism>
<comment type="caution">
    <text evidence="2">The sequence shown here is derived from an EMBL/GenBank/DDBJ whole genome shotgun (WGS) entry which is preliminary data.</text>
</comment>
<keyword evidence="3" id="KW-1185">Reference proteome</keyword>
<dbReference type="RefSeq" id="WP_071835321.1">
    <property type="nucleotide sequence ID" value="NZ_LSRP01000129.1"/>
</dbReference>
<evidence type="ECO:0000256" key="1">
    <source>
        <dbReference type="SAM" id="MobiDB-lite"/>
    </source>
</evidence>
<gene>
    <name evidence="2" type="ORF">AX760_07145</name>
</gene>
<feature type="region of interest" description="Disordered" evidence="1">
    <location>
        <begin position="1"/>
        <end position="26"/>
    </location>
</feature>
<dbReference type="OrthoDB" id="9800167at2"/>
<reference evidence="2 3" key="1">
    <citation type="submission" date="2016-02" db="EMBL/GenBank/DDBJ databases">
        <title>Genome sequencing of a beta-galactosidase producing bacteria Rhizobium sp. 59.</title>
        <authorList>
            <person name="Wang D."/>
            <person name="Kot W."/>
            <person name="Qin Y."/>
            <person name="Hansen L."/>
            <person name="Naqvi K."/>
            <person name="Rensing C."/>
        </authorList>
    </citation>
    <scope>NUCLEOTIDE SEQUENCE [LARGE SCALE GENOMIC DNA]</scope>
    <source>
        <strain evidence="2 3">59</strain>
    </source>
</reference>